<keyword evidence="1" id="KW-1133">Transmembrane helix</keyword>
<dbReference type="Ensembl" id="ENSSLDT00000004508.1">
    <property type="protein sequence ID" value="ENSSLDP00000004360.1"/>
    <property type="gene ID" value="ENSSLDG00000003473.1"/>
</dbReference>
<feature type="transmembrane region" description="Helical" evidence="1">
    <location>
        <begin position="49"/>
        <end position="67"/>
    </location>
</feature>
<dbReference type="GeneTree" id="ENSGT00390000008169"/>
<feature type="transmembrane region" description="Helical" evidence="1">
    <location>
        <begin position="87"/>
        <end position="108"/>
    </location>
</feature>
<evidence type="ECO:0000313" key="3">
    <source>
        <dbReference type="Proteomes" id="UP000261360"/>
    </source>
</evidence>
<keyword evidence="1" id="KW-0812">Transmembrane</keyword>
<keyword evidence="1" id="KW-0472">Membrane</keyword>
<feature type="transmembrane region" description="Helical" evidence="1">
    <location>
        <begin position="120"/>
        <end position="142"/>
    </location>
</feature>
<dbReference type="InterPro" id="IPR010721">
    <property type="entry name" value="UstE-like"/>
</dbReference>
<keyword evidence="3" id="KW-1185">Reference proteome</keyword>
<feature type="transmembrane region" description="Helical" evidence="1">
    <location>
        <begin position="199"/>
        <end position="221"/>
    </location>
</feature>
<protein>
    <submittedName>
        <fullName evidence="2">Uncharacterized LOC111672308</fullName>
    </submittedName>
</protein>
<sequence>MDSSPDSTPTTASTEVYYDLTGSITYALLAVGTLSITAGRTRSVHARQLLATAFVLVWCTRLGSFLFQRIRRDSKDGRFDSLKPYFVAFFGTWNIQGAWCFLTGLAVWAANARDPAEQPAFGWLDGVGVCVWCVGFGIEVVADRQKAAWRALPSSKGRYIDVGLWRYSRHPNYFGEWLLWTGQFVLCASAFGSGDATGAFVGAGFLSAASPVFVYLLLNYVSGVPLLEKRSDERWGGEQVYLAYKQET</sequence>
<dbReference type="PROSITE" id="PS50244">
    <property type="entry name" value="S5A_REDUCTASE"/>
    <property type="match status" value="1"/>
</dbReference>
<accession>A0A3B4WK80</accession>
<evidence type="ECO:0000256" key="1">
    <source>
        <dbReference type="SAM" id="Phobius"/>
    </source>
</evidence>
<dbReference type="PANTHER" id="PTHR32251:SF17">
    <property type="entry name" value="STEROID 5-ALPHA REDUCTASE C-TERMINAL DOMAIN-CONTAINING PROTEIN"/>
    <property type="match status" value="1"/>
</dbReference>
<dbReference type="PANTHER" id="PTHR32251">
    <property type="entry name" value="3-OXO-5-ALPHA-STEROID 4-DEHYDROGENASE"/>
    <property type="match status" value="1"/>
</dbReference>
<organism evidence="2 3">
    <name type="scientific">Seriola lalandi dorsalis</name>
    <dbReference type="NCBI Taxonomy" id="1841481"/>
    <lineage>
        <taxon>Eukaryota</taxon>
        <taxon>Metazoa</taxon>
        <taxon>Chordata</taxon>
        <taxon>Craniata</taxon>
        <taxon>Vertebrata</taxon>
        <taxon>Euteleostomi</taxon>
        <taxon>Actinopterygii</taxon>
        <taxon>Neopterygii</taxon>
        <taxon>Teleostei</taxon>
        <taxon>Neoteleostei</taxon>
        <taxon>Acanthomorphata</taxon>
        <taxon>Carangaria</taxon>
        <taxon>Carangiformes</taxon>
        <taxon>Carangidae</taxon>
        <taxon>Seriola</taxon>
    </lineage>
</organism>
<dbReference type="Gene3D" id="1.20.120.1630">
    <property type="match status" value="1"/>
</dbReference>
<dbReference type="Proteomes" id="UP000261360">
    <property type="component" value="Unplaced"/>
</dbReference>
<reference evidence="2" key="2">
    <citation type="submission" date="2025-09" db="UniProtKB">
        <authorList>
            <consortium name="Ensembl"/>
        </authorList>
    </citation>
    <scope>IDENTIFICATION</scope>
</reference>
<reference evidence="2" key="1">
    <citation type="submission" date="2025-08" db="UniProtKB">
        <authorList>
            <consortium name="Ensembl"/>
        </authorList>
    </citation>
    <scope>IDENTIFICATION</scope>
</reference>
<dbReference type="AlphaFoldDB" id="A0A3B4WK80"/>
<evidence type="ECO:0000313" key="2">
    <source>
        <dbReference type="Ensembl" id="ENSSLDP00000004360.1"/>
    </source>
</evidence>
<name>A0A3B4WK80_SERLL</name>
<dbReference type="Pfam" id="PF06966">
    <property type="entry name" value="DUF1295"/>
    <property type="match status" value="1"/>
</dbReference>
<proteinExistence type="predicted"/>
<dbReference type="GO" id="GO:0016020">
    <property type="term" value="C:membrane"/>
    <property type="evidence" value="ECO:0007669"/>
    <property type="project" value="TreeGrafter"/>
</dbReference>